<evidence type="ECO:0000256" key="2">
    <source>
        <dbReference type="ARBA" id="ARBA00010207"/>
    </source>
</evidence>
<evidence type="ECO:0000256" key="10">
    <source>
        <dbReference type="ARBA" id="ARBA00022917"/>
    </source>
</evidence>
<dbReference type="PROSITE" id="PS50862">
    <property type="entry name" value="AA_TRNA_LIGASE_II"/>
    <property type="match status" value="1"/>
</dbReference>
<evidence type="ECO:0000256" key="9">
    <source>
        <dbReference type="ARBA" id="ARBA00022842"/>
    </source>
</evidence>
<evidence type="ECO:0000256" key="7">
    <source>
        <dbReference type="ARBA" id="ARBA00022741"/>
    </source>
</evidence>
<dbReference type="NCBIfam" id="TIGR00468">
    <property type="entry name" value="pheS"/>
    <property type="match status" value="1"/>
</dbReference>
<keyword evidence="6 13" id="KW-0479">Metal-binding</keyword>
<dbReference type="Pfam" id="PF01409">
    <property type="entry name" value="tRNA-synt_2d"/>
    <property type="match status" value="1"/>
</dbReference>
<dbReference type="HAMAP" id="MF_00281">
    <property type="entry name" value="Phe_tRNA_synth_alpha1"/>
    <property type="match status" value="1"/>
</dbReference>
<dbReference type="GO" id="GO:0000049">
    <property type="term" value="F:tRNA binding"/>
    <property type="evidence" value="ECO:0007669"/>
    <property type="project" value="InterPro"/>
</dbReference>
<evidence type="ECO:0000256" key="13">
    <source>
        <dbReference type="HAMAP-Rule" id="MF_00281"/>
    </source>
</evidence>
<dbReference type="SUPFAM" id="SSF46589">
    <property type="entry name" value="tRNA-binding arm"/>
    <property type="match status" value="1"/>
</dbReference>
<dbReference type="Proteomes" id="UP000199347">
    <property type="component" value="Unassembled WGS sequence"/>
</dbReference>
<evidence type="ECO:0000256" key="6">
    <source>
        <dbReference type="ARBA" id="ARBA00022723"/>
    </source>
</evidence>
<evidence type="ECO:0000313" key="15">
    <source>
        <dbReference type="EMBL" id="SCZ35305.1"/>
    </source>
</evidence>
<keyword evidence="8 13" id="KW-0067">ATP-binding</keyword>
<dbReference type="RefSeq" id="WP_092811870.1">
    <property type="nucleotide sequence ID" value="NZ_FMVW01000003.1"/>
</dbReference>
<dbReference type="GO" id="GO:0005737">
    <property type="term" value="C:cytoplasm"/>
    <property type="evidence" value="ECO:0007669"/>
    <property type="project" value="UniProtKB-SubCell"/>
</dbReference>
<evidence type="ECO:0000256" key="1">
    <source>
        <dbReference type="ARBA" id="ARBA00004496"/>
    </source>
</evidence>
<keyword evidence="7 13" id="KW-0547">Nucleotide-binding</keyword>
<dbReference type="InterPro" id="IPR010978">
    <property type="entry name" value="tRNA-bd_arm"/>
</dbReference>
<dbReference type="FunFam" id="3.30.930.10:FF:000003">
    <property type="entry name" value="Phenylalanine--tRNA ligase alpha subunit"/>
    <property type="match status" value="1"/>
</dbReference>
<dbReference type="OrthoDB" id="9800719at2"/>
<keyword evidence="10 13" id="KW-0648">Protein biosynthesis</keyword>
<comment type="subcellular location">
    <subcellularLocation>
        <location evidence="1 13">Cytoplasm</location>
    </subcellularLocation>
</comment>
<sequence>MTEDTDLLALERDILERIDTAENEAALEDARIASLGKKGVVSERLKGLGKMTPEERQVAGPALNGLKARITEKIEARRSILKEKALTERLKSETIDVTLPARPEQRGTIHPTTQVWQEVIAIFADMGFSVAEGPHIENDWYNFGALNIPPEHPARQEMDTFYLKPKEDGSRMVLRTHTSPVQIRTMENETPPIRIIAPGRTFRSDSDRTHTPMFHQIEGLVIDETTHMGHLKGTLEAFCKAFFEVDDVKMRFRPSHFPFTEPSMEVDIGCHWEGGELKIGEGDDWLEILGSGMVHPNVIRAGGLDPEKYQGFAFGMGLDRIAMLKYGIPDLRAFFEADLRWLRHYGFASLDMPSVAEGLS</sequence>
<dbReference type="GO" id="GO:0000287">
    <property type="term" value="F:magnesium ion binding"/>
    <property type="evidence" value="ECO:0007669"/>
    <property type="project" value="UniProtKB-UniRule"/>
</dbReference>
<proteinExistence type="inferred from homology"/>
<gene>
    <name evidence="13" type="primary">pheS</name>
    <name evidence="15" type="ORF">SAMN03080610_01872</name>
</gene>
<dbReference type="EMBL" id="FMVW01000003">
    <property type="protein sequence ID" value="SCZ35305.1"/>
    <property type="molecule type" value="Genomic_DNA"/>
</dbReference>
<keyword evidence="11 13" id="KW-0030">Aminoacyl-tRNA synthetase</keyword>
<comment type="subunit">
    <text evidence="3 13">Tetramer of two alpha and two beta subunits.</text>
</comment>
<evidence type="ECO:0000256" key="3">
    <source>
        <dbReference type="ARBA" id="ARBA00011209"/>
    </source>
</evidence>
<dbReference type="GO" id="GO:0005524">
    <property type="term" value="F:ATP binding"/>
    <property type="evidence" value="ECO:0007669"/>
    <property type="project" value="UniProtKB-UniRule"/>
</dbReference>
<dbReference type="SUPFAM" id="SSF55681">
    <property type="entry name" value="Class II aaRS and biotin synthetases"/>
    <property type="match status" value="1"/>
</dbReference>
<dbReference type="Pfam" id="PF02912">
    <property type="entry name" value="Phe_tRNA-synt_N"/>
    <property type="match status" value="1"/>
</dbReference>
<reference evidence="15 16" key="1">
    <citation type="submission" date="2016-10" db="EMBL/GenBank/DDBJ databases">
        <authorList>
            <person name="de Groot N.N."/>
        </authorList>
    </citation>
    <scope>NUCLEOTIDE SEQUENCE [LARGE SCALE GENOMIC DNA]</scope>
    <source>
        <strain evidence="15 16">DSM 2698</strain>
    </source>
</reference>
<keyword evidence="16" id="KW-1185">Reference proteome</keyword>
<dbReference type="GO" id="GO:0004826">
    <property type="term" value="F:phenylalanine-tRNA ligase activity"/>
    <property type="evidence" value="ECO:0007669"/>
    <property type="project" value="UniProtKB-UniRule"/>
</dbReference>
<dbReference type="EC" id="6.1.1.20" evidence="13"/>
<comment type="catalytic activity">
    <reaction evidence="12 13">
        <text>tRNA(Phe) + L-phenylalanine + ATP = L-phenylalanyl-tRNA(Phe) + AMP + diphosphate + H(+)</text>
        <dbReference type="Rhea" id="RHEA:19413"/>
        <dbReference type="Rhea" id="RHEA-COMP:9668"/>
        <dbReference type="Rhea" id="RHEA-COMP:9699"/>
        <dbReference type="ChEBI" id="CHEBI:15378"/>
        <dbReference type="ChEBI" id="CHEBI:30616"/>
        <dbReference type="ChEBI" id="CHEBI:33019"/>
        <dbReference type="ChEBI" id="CHEBI:58095"/>
        <dbReference type="ChEBI" id="CHEBI:78442"/>
        <dbReference type="ChEBI" id="CHEBI:78531"/>
        <dbReference type="ChEBI" id="CHEBI:456215"/>
        <dbReference type="EC" id="6.1.1.20"/>
    </reaction>
</comment>
<dbReference type="PANTHER" id="PTHR11538:SF41">
    <property type="entry name" value="PHENYLALANINE--TRNA LIGASE, MITOCHONDRIAL"/>
    <property type="match status" value="1"/>
</dbReference>
<dbReference type="InterPro" id="IPR006195">
    <property type="entry name" value="aa-tRNA-synth_II"/>
</dbReference>
<evidence type="ECO:0000259" key="14">
    <source>
        <dbReference type="PROSITE" id="PS50862"/>
    </source>
</evidence>
<dbReference type="InterPro" id="IPR002319">
    <property type="entry name" value="Phenylalanyl-tRNA_Synthase"/>
</dbReference>
<dbReference type="AlphaFoldDB" id="A0A1G5ND21"/>
<comment type="cofactor">
    <cofactor evidence="13">
        <name>Mg(2+)</name>
        <dbReference type="ChEBI" id="CHEBI:18420"/>
    </cofactor>
    <text evidence="13">Binds 2 magnesium ions per tetramer.</text>
</comment>
<evidence type="ECO:0000256" key="5">
    <source>
        <dbReference type="ARBA" id="ARBA00022598"/>
    </source>
</evidence>
<keyword evidence="9 13" id="KW-0460">Magnesium</keyword>
<evidence type="ECO:0000256" key="8">
    <source>
        <dbReference type="ARBA" id="ARBA00022840"/>
    </source>
</evidence>
<dbReference type="InterPro" id="IPR004529">
    <property type="entry name" value="Phe-tRNA-synth_IIc_asu"/>
</dbReference>
<keyword evidence="4 13" id="KW-0963">Cytoplasm</keyword>
<dbReference type="InterPro" id="IPR022911">
    <property type="entry name" value="Phe_tRNA_ligase_alpha1_bac"/>
</dbReference>
<evidence type="ECO:0000256" key="11">
    <source>
        <dbReference type="ARBA" id="ARBA00023146"/>
    </source>
</evidence>
<comment type="similarity">
    <text evidence="2 13">Belongs to the class-II aminoacyl-tRNA synthetase family. Phe-tRNA synthetase alpha subunit type 1 subfamily.</text>
</comment>
<accession>A0A1G5ND21</accession>
<keyword evidence="5 13" id="KW-0436">Ligase</keyword>
<dbReference type="STRING" id="1120955.SAMN03080610_01872"/>
<evidence type="ECO:0000256" key="4">
    <source>
        <dbReference type="ARBA" id="ARBA00022490"/>
    </source>
</evidence>
<protein>
    <recommendedName>
        <fullName evidence="13">Phenylalanine--tRNA ligase alpha subunit</fullName>
        <ecNumber evidence="13">6.1.1.20</ecNumber>
    </recommendedName>
    <alternativeName>
        <fullName evidence="13">Phenylalanyl-tRNA synthetase alpha subunit</fullName>
        <shortName evidence="13">PheRS</shortName>
    </alternativeName>
</protein>
<dbReference type="PANTHER" id="PTHR11538">
    <property type="entry name" value="PHENYLALANYL-TRNA SYNTHETASE"/>
    <property type="match status" value="1"/>
</dbReference>
<name>A0A1G5ND21_AFIMA</name>
<dbReference type="CDD" id="cd00496">
    <property type="entry name" value="PheRS_alpha_core"/>
    <property type="match status" value="1"/>
</dbReference>
<dbReference type="Gene3D" id="3.30.930.10">
    <property type="entry name" value="Bira Bifunctional Protein, Domain 2"/>
    <property type="match status" value="1"/>
</dbReference>
<evidence type="ECO:0000313" key="16">
    <source>
        <dbReference type="Proteomes" id="UP000199347"/>
    </source>
</evidence>
<dbReference type="InterPro" id="IPR045864">
    <property type="entry name" value="aa-tRNA-synth_II/BPL/LPL"/>
</dbReference>
<dbReference type="GO" id="GO:0006432">
    <property type="term" value="P:phenylalanyl-tRNA aminoacylation"/>
    <property type="evidence" value="ECO:0007669"/>
    <property type="project" value="UniProtKB-UniRule"/>
</dbReference>
<feature type="binding site" evidence="13">
    <location>
        <position position="261"/>
    </location>
    <ligand>
        <name>Mg(2+)</name>
        <dbReference type="ChEBI" id="CHEBI:18420"/>
        <note>shared with beta subunit</note>
    </ligand>
</feature>
<feature type="domain" description="Aminoacyl-transfer RNA synthetases class-II family profile" evidence="14">
    <location>
        <begin position="122"/>
        <end position="336"/>
    </location>
</feature>
<evidence type="ECO:0000256" key="12">
    <source>
        <dbReference type="ARBA" id="ARBA00049255"/>
    </source>
</evidence>
<organism evidence="15 16">
    <name type="scientific">Afifella marina DSM 2698</name>
    <dbReference type="NCBI Taxonomy" id="1120955"/>
    <lineage>
        <taxon>Bacteria</taxon>
        <taxon>Pseudomonadati</taxon>
        <taxon>Pseudomonadota</taxon>
        <taxon>Alphaproteobacteria</taxon>
        <taxon>Hyphomicrobiales</taxon>
        <taxon>Afifellaceae</taxon>
        <taxon>Afifella</taxon>
    </lineage>
</organism>
<dbReference type="InterPro" id="IPR004188">
    <property type="entry name" value="Phe-tRNA_ligase_II_N"/>
</dbReference>